<gene>
    <name evidence="3" type="ORF">SAMN04489866_10851</name>
</gene>
<name>A0A1G6Y138_PEPNI</name>
<evidence type="ECO:0000256" key="1">
    <source>
        <dbReference type="SAM" id="MobiDB-lite"/>
    </source>
</evidence>
<sequence>MVCPKCGASDQEGLYCGSCGARLDGERRRGWRRFFGPGTGRTWIVFLAGLAFALAVLLGISIAQDRSLPQNLQTVQVSNNPYAESEAVKKLRTAKPIDPDPNLPQDSVVGYWQRYHLSGSIDKMDEDYYRWFLGDRVFAVRFNKDHYQVTADEERYYDFAFKAEDEWGFLKAYTKRGKAVKEPDFSEGFSVFRVGPDGRLTRAMRINRDAFALLGQTYGEIAGTYGPGALTVINGDQYIVFRGDGGNVALQFSGDTVPLASEAGHPWHLVPLSDVKDEGADGAGGLETADPQPPAKESKEAETPSQKDRKVKIPDPATFPATNAVATGAVWADLGFFVDGCPPTLSLDDLGKLLNVDFETGRAGAISGYHFYGMEDGYFAATVTVNGAAYKVSGYGDHLDRAKTRIFIERQ</sequence>
<keyword evidence="4" id="KW-1185">Reference proteome</keyword>
<evidence type="ECO:0000313" key="4">
    <source>
        <dbReference type="Proteomes" id="UP000198995"/>
    </source>
</evidence>
<reference evidence="3 4" key="1">
    <citation type="submission" date="2016-10" db="EMBL/GenBank/DDBJ databases">
        <authorList>
            <person name="de Groot N.N."/>
        </authorList>
    </citation>
    <scope>NUCLEOTIDE SEQUENCE [LARGE SCALE GENOMIC DNA]</scope>
    <source>
        <strain evidence="3 4">DSM 20475</strain>
    </source>
</reference>
<keyword evidence="2" id="KW-0812">Transmembrane</keyword>
<feature type="region of interest" description="Disordered" evidence="1">
    <location>
        <begin position="272"/>
        <end position="315"/>
    </location>
</feature>
<proteinExistence type="predicted"/>
<feature type="compositionally biased region" description="Basic and acidic residues" evidence="1">
    <location>
        <begin position="296"/>
        <end position="313"/>
    </location>
</feature>
<dbReference type="Proteomes" id="UP000198995">
    <property type="component" value="Unassembled WGS sequence"/>
</dbReference>
<evidence type="ECO:0000256" key="2">
    <source>
        <dbReference type="SAM" id="Phobius"/>
    </source>
</evidence>
<keyword evidence="2" id="KW-1133">Transmembrane helix</keyword>
<protein>
    <submittedName>
        <fullName evidence="3">Uncharacterized protein</fullName>
    </submittedName>
</protein>
<keyword evidence="2" id="KW-0472">Membrane</keyword>
<feature type="transmembrane region" description="Helical" evidence="2">
    <location>
        <begin position="42"/>
        <end position="63"/>
    </location>
</feature>
<evidence type="ECO:0000313" key="3">
    <source>
        <dbReference type="EMBL" id="SDD84129.1"/>
    </source>
</evidence>
<dbReference type="AlphaFoldDB" id="A0A1G6Y138"/>
<accession>A0A1G6Y138</accession>
<dbReference type="EMBL" id="FNAF01000008">
    <property type="protein sequence ID" value="SDD84129.1"/>
    <property type="molecule type" value="Genomic_DNA"/>
</dbReference>
<organism evidence="3 4">
    <name type="scientific">Peptococcus niger</name>
    <dbReference type="NCBI Taxonomy" id="2741"/>
    <lineage>
        <taxon>Bacteria</taxon>
        <taxon>Bacillati</taxon>
        <taxon>Bacillota</taxon>
        <taxon>Clostridia</taxon>
        <taxon>Eubacteriales</taxon>
        <taxon>Peptococcaceae</taxon>
        <taxon>Peptococcus</taxon>
    </lineage>
</organism>